<dbReference type="InterPro" id="IPR036271">
    <property type="entry name" value="Tet_transcr_reg_TetR-rel_C_sf"/>
</dbReference>
<feature type="region of interest" description="Disordered" evidence="5">
    <location>
        <begin position="1"/>
        <end position="27"/>
    </location>
</feature>
<proteinExistence type="predicted"/>
<dbReference type="GO" id="GO:0000976">
    <property type="term" value="F:transcription cis-regulatory region binding"/>
    <property type="evidence" value="ECO:0007669"/>
    <property type="project" value="TreeGrafter"/>
</dbReference>
<evidence type="ECO:0000313" key="7">
    <source>
        <dbReference type="EMBL" id="ANE04674.1"/>
    </source>
</evidence>
<dbReference type="Pfam" id="PF00440">
    <property type="entry name" value="TetR_N"/>
    <property type="match status" value="1"/>
</dbReference>
<dbReference type="Gene3D" id="1.10.357.10">
    <property type="entry name" value="Tetracycline Repressor, domain 2"/>
    <property type="match status" value="1"/>
</dbReference>
<dbReference type="SUPFAM" id="SSF48498">
    <property type="entry name" value="Tetracyclin repressor-like, C-terminal domain"/>
    <property type="match status" value="1"/>
</dbReference>
<reference evidence="7 8" key="1">
    <citation type="submission" date="2016-05" db="EMBL/GenBank/DDBJ databases">
        <title>Complete genome sequence of Corynebacterium crudilactis, a new Corynebacterium species isolated from raw cow's milk.</title>
        <authorList>
            <person name="Christian R."/>
            <person name="Zimmermann J."/>
            <person name="Lipski A."/>
            <person name="Kalinowski J."/>
        </authorList>
    </citation>
    <scope>NUCLEOTIDE SEQUENCE [LARGE SCALE GENOMIC DNA]</scope>
    <source>
        <strain evidence="7 8">JZ16</strain>
    </source>
</reference>
<dbReference type="Proteomes" id="UP000076929">
    <property type="component" value="Chromosome"/>
</dbReference>
<feature type="DNA-binding region" description="H-T-H motif" evidence="4">
    <location>
        <begin position="54"/>
        <end position="73"/>
    </location>
</feature>
<name>A0A172QVE2_9CORY</name>
<evidence type="ECO:0000256" key="5">
    <source>
        <dbReference type="SAM" id="MobiDB-lite"/>
    </source>
</evidence>
<feature type="domain" description="HTH tetR-type" evidence="6">
    <location>
        <begin position="31"/>
        <end position="91"/>
    </location>
</feature>
<dbReference type="OrthoDB" id="3432043at2"/>
<evidence type="ECO:0000256" key="2">
    <source>
        <dbReference type="ARBA" id="ARBA00023125"/>
    </source>
</evidence>
<keyword evidence="1" id="KW-0805">Transcription regulation</keyword>
<dbReference type="RefSeq" id="WP_066567542.1">
    <property type="nucleotide sequence ID" value="NZ_CP015622.1"/>
</dbReference>
<evidence type="ECO:0000256" key="4">
    <source>
        <dbReference type="PROSITE-ProRule" id="PRU00335"/>
    </source>
</evidence>
<dbReference type="EMBL" id="CP015622">
    <property type="protein sequence ID" value="ANE04674.1"/>
    <property type="molecule type" value="Genomic_DNA"/>
</dbReference>
<dbReference type="KEGG" id="ccjz:ccrud_10950"/>
<dbReference type="InterPro" id="IPR001647">
    <property type="entry name" value="HTH_TetR"/>
</dbReference>
<keyword evidence="3" id="KW-0804">Transcription</keyword>
<dbReference type="PANTHER" id="PTHR30055:SF151">
    <property type="entry name" value="TRANSCRIPTIONAL REGULATORY PROTEIN"/>
    <property type="match status" value="1"/>
</dbReference>
<evidence type="ECO:0000313" key="8">
    <source>
        <dbReference type="Proteomes" id="UP000076929"/>
    </source>
</evidence>
<dbReference type="InterPro" id="IPR009057">
    <property type="entry name" value="Homeodomain-like_sf"/>
</dbReference>
<keyword evidence="2 4" id="KW-0238">DNA-binding</keyword>
<dbReference type="PANTHER" id="PTHR30055">
    <property type="entry name" value="HTH-TYPE TRANSCRIPTIONAL REGULATOR RUTR"/>
    <property type="match status" value="1"/>
</dbReference>
<accession>A0A172QVE2</accession>
<dbReference type="AlphaFoldDB" id="A0A172QVE2"/>
<evidence type="ECO:0000259" key="6">
    <source>
        <dbReference type="PROSITE" id="PS50977"/>
    </source>
</evidence>
<dbReference type="STRING" id="1652495.ccrud_10950"/>
<dbReference type="PROSITE" id="PS50977">
    <property type="entry name" value="HTH_TETR_2"/>
    <property type="match status" value="1"/>
</dbReference>
<keyword evidence="8" id="KW-1185">Reference proteome</keyword>
<dbReference type="GO" id="GO:0003700">
    <property type="term" value="F:DNA-binding transcription factor activity"/>
    <property type="evidence" value="ECO:0007669"/>
    <property type="project" value="TreeGrafter"/>
</dbReference>
<evidence type="ECO:0000256" key="3">
    <source>
        <dbReference type="ARBA" id="ARBA00023163"/>
    </source>
</evidence>
<organism evidence="7 8">
    <name type="scientific">Corynebacterium crudilactis</name>
    <dbReference type="NCBI Taxonomy" id="1652495"/>
    <lineage>
        <taxon>Bacteria</taxon>
        <taxon>Bacillati</taxon>
        <taxon>Actinomycetota</taxon>
        <taxon>Actinomycetes</taxon>
        <taxon>Mycobacteriales</taxon>
        <taxon>Corynebacteriaceae</taxon>
        <taxon>Corynebacterium</taxon>
    </lineage>
</organism>
<protein>
    <submittedName>
        <fullName evidence="7">TetR family transcriptional regulator</fullName>
    </submittedName>
</protein>
<dbReference type="InterPro" id="IPR050109">
    <property type="entry name" value="HTH-type_TetR-like_transc_reg"/>
</dbReference>
<evidence type="ECO:0000256" key="1">
    <source>
        <dbReference type="ARBA" id="ARBA00023015"/>
    </source>
</evidence>
<dbReference type="SUPFAM" id="SSF46689">
    <property type="entry name" value="Homeodomain-like"/>
    <property type="match status" value="1"/>
</dbReference>
<gene>
    <name evidence="7" type="ORF">ccrud_10950</name>
</gene>
<sequence>MPSETMKPAVSPNLAATSTTGRRPGRPTQRILSVESIVDRTLKIAGREGFTAVTMNRLARDMGVTPRALYNHVLNRQEIIDRVWVRIIDDIELPDLEPEDWRGSVDTLWNALRDQFREAPRVLLIGLDEQISPQGTSPLRIAGAEKTLHFFTGIGLSLKEATIVREMMLADVFSFTLTSDYNYDNRPEEDRAGAFHPVPKPWLEQNPDVDAPLIYQAIEESVQSSDELFGYMVDARIAFIEKLLAAK</sequence>